<evidence type="ECO:0000313" key="2">
    <source>
        <dbReference type="EMBL" id="SDE79653.1"/>
    </source>
</evidence>
<dbReference type="STRING" id="1071918.SAMN05421544_1287"/>
<evidence type="ECO:0000259" key="1">
    <source>
        <dbReference type="Pfam" id="PF13395"/>
    </source>
</evidence>
<dbReference type="NCBIfam" id="TIGR01865">
    <property type="entry name" value="cas_Csn1"/>
    <property type="match status" value="1"/>
</dbReference>
<keyword evidence="2" id="KW-0378">Hydrolase</keyword>
<dbReference type="GO" id="GO:0004519">
    <property type="term" value="F:endonuclease activity"/>
    <property type="evidence" value="ECO:0007669"/>
    <property type="project" value="UniProtKB-KW"/>
</dbReference>
<protein>
    <submittedName>
        <fullName evidence="2">HNH endonuclease</fullName>
    </submittedName>
</protein>
<dbReference type="RefSeq" id="WP_092738071.1">
    <property type="nucleotide sequence ID" value="NZ_FNAS01000028.1"/>
</dbReference>
<dbReference type="InterPro" id="IPR028629">
    <property type="entry name" value="Cas9"/>
</dbReference>
<sequence length="889" mass="103193">MRLNIYCGLRAIGWIVTNGNKAVQYGIKRLNISFDNYYEYIAGLPVSKRINRRLKRGSRKNLHRYKRRREKLINSLKKMHMWSDRKYSQKEILHLRALSAVQPIDRKDLGAVFKAISAKRGYKSMRGASMSDASEYLKTIATHEENLTKYPSIGAYFQSLKSLKDVVLLRETYEREFHQICKAQNLTEQEVQALHSVIFHQRPIKQNNTSYCKVERRKVCHASHPLFQKFRCLRDANNIIVWDEEDNEVEIPHAQRLVWADKLYQGINLTKASVCKDLGIKKSTGYSWLSGKSLLGYELHKLCKSIGLELTEELWQDLFSATDDVKLEKLLLTKYLITKEQAEMLCEADIHAYGWAEYSQKAIKKLLPEMERGIKLSEAVLNLYDKVEMKEVALRNLVLEQHYYAMQSLVERLKQKYPIEEMNFEIDMLLKMGNKARKQLSSNRRKDLALKKQYAKELEGKTEYEFQKLKAWLELKGNKQDQTAVSPLEPDVEITLEMALSDKYNFDHIVPKSQLFERGQNNLILCRKSVNEDKGKKTAYDYAKEKGFLDAYLEISDRFSEGKKQLLKTEAEKIPSNAVTAKQNQDYNTKCFATLFEHSVNVPNKVILFYSREWLKNLYSSDDARYALQKAWVLSNFTQGDLEQLDNIKEVKQNPYGKNPNMELIDFEKSPIFLPRIKHTRKCGNTVNPRARLHEDTIFGKRILDGKQVFKCRKPLQGLTDKTVRTIMDKGLQSFLQREIERLGGLEKAKGYWAEHPPVFNGNELKSVSYCIKSNTLKPLKMKEGVKVDYVLHDAKHRLELNGGKKKSVSLMDFLNEPYSDRGFYLQANNIVEIDGRRHYLLGASEAPKFREVYTLNANDTIRATASTLKGLVKIEVNQLGEEIRRYGN</sequence>
<accession>A0A1G7FUP3</accession>
<keyword evidence="2" id="KW-0255">Endonuclease</keyword>
<organism evidence="2 3">
    <name type="scientific">Riemerella columbipharyngis</name>
    <dbReference type="NCBI Taxonomy" id="1071918"/>
    <lineage>
        <taxon>Bacteria</taxon>
        <taxon>Pseudomonadati</taxon>
        <taxon>Bacteroidota</taxon>
        <taxon>Flavobacteriia</taxon>
        <taxon>Flavobacteriales</taxon>
        <taxon>Weeksellaceae</taxon>
        <taxon>Riemerella</taxon>
    </lineage>
</organism>
<dbReference type="InterPro" id="IPR003615">
    <property type="entry name" value="HNH_nuc"/>
</dbReference>
<gene>
    <name evidence="2" type="ORF">SAMN05421544_1287</name>
</gene>
<name>A0A1G7FUP3_9FLAO</name>
<dbReference type="EMBL" id="FNAS01000028">
    <property type="protein sequence ID" value="SDE79653.1"/>
    <property type="molecule type" value="Genomic_DNA"/>
</dbReference>
<dbReference type="AlphaFoldDB" id="A0A1G7FUP3"/>
<dbReference type="OrthoDB" id="9777169at2"/>
<reference evidence="2 3" key="1">
    <citation type="submission" date="2016-10" db="EMBL/GenBank/DDBJ databases">
        <authorList>
            <person name="de Groot N.N."/>
        </authorList>
    </citation>
    <scope>NUCLEOTIDE SEQUENCE [LARGE SCALE GENOMIC DNA]</scope>
    <source>
        <strain evidence="2 3">DSM 24015</strain>
    </source>
</reference>
<feature type="domain" description="HNH nuclease" evidence="1">
    <location>
        <begin position="493"/>
        <end position="540"/>
    </location>
</feature>
<keyword evidence="2" id="KW-0540">Nuclease</keyword>
<dbReference type="Proteomes" id="UP000198517">
    <property type="component" value="Unassembled WGS sequence"/>
</dbReference>
<keyword evidence="3" id="KW-1185">Reference proteome</keyword>
<evidence type="ECO:0000313" key="3">
    <source>
        <dbReference type="Proteomes" id="UP000198517"/>
    </source>
</evidence>
<dbReference type="Pfam" id="PF13395">
    <property type="entry name" value="HNH_4"/>
    <property type="match status" value="1"/>
</dbReference>
<proteinExistence type="predicted"/>